<evidence type="ECO:0000256" key="9">
    <source>
        <dbReference type="ARBA" id="ARBA00023180"/>
    </source>
</evidence>
<feature type="repeat" description="FG-GAP" evidence="12">
    <location>
        <begin position="360"/>
        <end position="422"/>
    </location>
</feature>
<evidence type="ECO:0000313" key="14">
    <source>
        <dbReference type="EMBL" id="KAF9956492.1"/>
    </source>
</evidence>
<proteinExistence type="inferred from homology"/>
<gene>
    <name evidence="14" type="primary">GPLD1_2</name>
    <name evidence="14" type="ORF">BGZ65_002664</name>
</gene>
<feature type="repeat" description="FG-GAP" evidence="12">
    <location>
        <begin position="442"/>
        <end position="503"/>
    </location>
</feature>
<comment type="subcellular location">
    <subcellularLocation>
        <location evidence="1">Secreted</location>
    </subcellularLocation>
</comment>
<sequence length="945" mass="105090">AHWPPFIEESVKYILETYPQPWTDHTKDLITFLFGVVSHSMGDLSWHALKGLNAGFIGALAQTSFAGDHSKGHTLADIGAEFVLSHMSKMNHLITRWKVPVKDITEIYKRMGHHVPGLVLRHCMRTGFALAQANAILGSRLFPVYASKSPFLVQQLINYPMGGLRDMAEWTVDCWKGFAEYLDQKRKLHDDEDRKANKTFNMCYALWEGRTKQDQESMMKLTHERQIRHQREHRSASRDPSVFSRLSLAGMQVQSKVDEDTGMVTFSIEETEKTKHVEAEKVEDMTAFILLEDPEERVAHDSWRQPQEIPFDETFDSAVQHRFTWRNRAFNPLDRRQRARPRSSSVGSNACLSFKDEQEAQTRTLFLPMEYASFGHAVTTGDFDGDGNIDVVVAAPHLTLDPMTPSQGAVFIVPNKTLLNAQSAEQSSRRGEPGTDVRSIASRVLYGDPDEPQSRFGWSLAVVDLNRDGIDDLAIGAPGRGAKDLKYDGSVFVYFGHKDSGLSQEPDLVIYHDRGKNEELGTPEGMDTLAGLGYKLKGVDLTGSGFKDLLIGMPMVTTRIATENQESSFKSQAGKILVFLSQTMHIGHKLDSNHDWQLEGEDAFGWFGASFTVISPGSYESTVSSGISTLSSIVSWFKPMLPKRDSQAMQNSLQRKILVVGSPSFGLGEQDAMRGKIEGFVVPDFPQQSLRGTVSSLLVPQKVFTIHGDNKFGQLGSSLALHRITPSSAYFQSEAPVELLVIGSRSENIPRHLPRIGRRWQAGVVRILDISRLSEGADVKISDLDAIPDIVRDSLRGSQSMAHLSAAMEVSTDGKTLWLTEPYAKSEAGRVLEWKPDFEGRRNSEIHKSGDQKGTRRMNINDGVRGRQINPGLYYDGDGGGDGDDDGNHYGVKRCFFGADYRGRFGSHLLVKDLNGDGLDDIVVTSSHASQYATMAGIVTIKFRV</sequence>
<keyword evidence="7" id="KW-0677">Repeat</keyword>
<dbReference type="AlphaFoldDB" id="A0A9P6J3N0"/>
<name>A0A9P6J3N0_9FUNG</name>
<evidence type="ECO:0000259" key="13">
    <source>
        <dbReference type="Pfam" id="PF00882"/>
    </source>
</evidence>
<dbReference type="SMART" id="SM00191">
    <property type="entry name" value="Int_alpha"/>
    <property type="match status" value="3"/>
</dbReference>
<evidence type="ECO:0000256" key="5">
    <source>
        <dbReference type="ARBA" id="ARBA00022525"/>
    </source>
</evidence>
<dbReference type="InterPro" id="IPR029002">
    <property type="entry name" value="PLPC/GPLD1"/>
</dbReference>
<dbReference type="Pfam" id="PF00882">
    <property type="entry name" value="Zn_dep_PLPC"/>
    <property type="match status" value="1"/>
</dbReference>
<keyword evidence="6" id="KW-0732">Signal</keyword>
<feature type="domain" description="Phospholipase C/D" evidence="13">
    <location>
        <begin position="2"/>
        <end position="98"/>
    </location>
</feature>
<accession>A0A9P6J3N0</accession>
<comment type="catalytic activity">
    <reaction evidence="11">
        <text>a 6-(alpha-D-glucosaminyl)-1-(1,2-diacyl-sn-glycero-3-phospho)-1D-myo-inositol + H2O = 6-(alpha-D-glucosaminyl)-1D-myo-inositol + a 1,2-diacyl-sn-glycero-3-phosphate + H(+)</text>
        <dbReference type="Rhea" id="RHEA:10832"/>
        <dbReference type="ChEBI" id="CHEBI:15377"/>
        <dbReference type="ChEBI" id="CHEBI:15378"/>
        <dbReference type="ChEBI" id="CHEBI:57997"/>
        <dbReference type="ChEBI" id="CHEBI:58608"/>
        <dbReference type="ChEBI" id="CHEBI:58700"/>
        <dbReference type="EC" id="3.1.4.50"/>
    </reaction>
</comment>
<dbReference type="GO" id="GO:0005615">
    <property type="term" value="C:extracellular space"/>
    <property type="evidence" value="ECO:0007669"/>
    <property type="project" value="TreeGrafter"/>
</dbReference>
<comment type="similarity">
    <text evidence="2">Belongs to the GPLD1 family.</text>
</comment>
<dbReference type="InterPro" id="IPR028994">
    <property type="entry name" value="Integrin_alpha_N"/>
</dbReference>
<evidence type="ECO:0000313" key="15">
    <source>
        <dbReference type="Proteomes" id="UP000749646"/>
    </source>
</evidence>
<evidence type="ECO:0000256" key="7">
    <source>
        <dbReference type="ARBA" id="ARBA00022737"/>
    </source>
</evidence>
<dbReference type="PROSITE" id="PS51470">
    <property type="entry name" value="FG_GAP"/>
    <property type="match status" value="2"/>
</dbReference>
<keyword evidence="8" id="KW-0378">Hydrolase</keyword>
<dbReference type="InterPro" id="IPR013517">
    <property type="entry name" value="FG-GAP"/>
</dbReference>
<feature type="non-terminal residue" evidence="14">
    <location>
        <position position="1"/>
    </location>
</feature>
<evidence type="ECO:0000256" key="4">
    <source>
        <dbReference type="ARBA" id="ARBA00015988"/>
    </source>
</evidence>
<evidence type="ECO:0000256" key="6">
    <source>
        <dbReference type="ARBA" id="ARBA00022729"/>
    </source>
</evidence>
<keyword evidence="5" id="KW-0964">Secreted</keyword>
<evidence type="ECO:0000256" key="10">
    <source>
        <dbReference type="ARBA" id="ARBA00029753"/>
    </source>
</evidence>
<dbReference type="EMBL" id="JAAAHW010006680">
    <property type="protein sequence ID" value="KAF9956492.1"/>
    <property type="molecule type" value="Genomic_DNA"/>
</dbReference>
<evidence type="ECO:0000256" key="8">
    <source>
        <dbReference type="ARBA" id="ARBA00022801"/>
    </source>
</evidence>
<evidence type="ECO:0000256" key="3">
    <source>
        <dbReference type="ARBA" id="ARBA00012284"/>
    </source>
</evidence>
<dbReference type="GO" id="GO:0031012">
    <property type="term" value="C:extracellular matrix"/>
    <property type="evidence" value="ECO:0007669"/>
    <property type="project" value="TreeGrafter"/>
</dbReference>
<dbReference type="GO" id="GO:0004621">
    <property type="term" value="F:glycosylphosphatidylinositol phospholipase D activity"/>
    <property type="evidence" value="ECO:0007669"/>
    <property type="project" value="UniProtKB-EC"/>
</dbReference>
<comment type="caution">
    <text evidence="14">The sequence shown here is derived from an EMBL/GenBank/DDBJ whole genome shotgun (WGS) entry which is preliminary data.</text>
</comment>
<reference evidence="14" key="1">
    <citation type="journal article" date="2020" name="Fungal Divers.">
        <title>Resolving the Mortierellaceae phylogeny through synthesis of multi-gene phylogenetics and phylogenomics.</title>
        <authorList>
            <person name="Vandepol N."/>
            <person name="Liber J."/>
            <person name="Desiro A."/>
            <person name="Na H."/>
            <person name="Kennedy M."/>
            <person name="Barry K."/>
            <person name="Grigoriev I.V."/>
            <person name="Miller A.N."/>
            <person name="O'Donnell K."/>
            <person name="Stajich J.E."/>
            <person name="Bonito G."/>
        </authorList>
    </citation>
    <scope>NUCLEOTIDE SEQUENCE</scope>
    <source>
        <strain evidence="14">MES-2147</strain>
    </source>
</reference>
<evidence type="ECO:0000256" key="1">
    <source>
        <dbReference type="ARBA" id="ARBA00004613"/>
    </source>
</evidence>
<dbReference type="Pfam" id="PF01839">
    <property type="entry name" value="FG-GAP"/>
    <property type="match status" value="3"/>
</dbReference>
<keyword evidence="15" id="KW-1185">Reference proteome</keyword>
<dbReference type="PANTHER" id="PTHR23221:SF7">
    <property type="entry name" value="PHOSPHATIDYLINOSITOL-GLYCAN-SPECIFIC PHOSPHOLIPASE D"/>
    <property type="match status" value="1"/>
</dbReference>
<evidence type="ECO:0000256" key="11">
    <source>
        <dbReference type="ARBA" id="ARBA00093237"/>
    </source>
</evidence>
<dbReference type="Proteomes" id="UP000749646">
    <property type="component" value="Unassembled WGS sequence"/>
</dbReference>
<dbReference type="SUPFAM" id="SSF69318">
    <property type="entry name" value="Integrin alpha N-terminal domain"/>
    <property type="match status" value="2"/>
</dbReference>
<evidence type="ECO:0000256" key="2">
    <source>
        <dbReference type="ARBA" id="ARBA00008652"/>
    </source>
</evidence>
<keyword evidence="9" id="KW-0325">Glycoprotein</keyword>
<dbReference type="PANTHER" id="PTHR23221">
    <property type="entry name" value="GLYCOSYLPHOSPHATIDYLINOSITOL PHOSPHOLIPASE D"/>
    <property type="match status" value="1"/>
</dbReference>
<organism evidence="14 15">
    <name type="scientific">Modicella reniformis</name>
    <dbReference type="NCBI Taxonomy" id="1440133"/>
    <lineage>
        <taxon>Eukaryota</taxon>
        <taxon>Fungi</taxon>
        <taxon>Fungi incertae sedis</taxon>
        <taxon>Mucoromycota</taxon>
        <taxon>Mortierellomycotina</taxon>
        <taxon>Mortierellomycetes</taxon>
        <taxon>Mortierellales</taxon>
        <taxon>Mortierellaceae</taxon>
        <taxon>Modicella</taxon>
    </lineage>
</organism>
<dbReference type="OrthoDB" id="5317514at2759"/>
<dbReference type="InterPro" id="IPR013519">
    <property type="entry name" value="Int_alpha_beta-p"/>
</dbReference>
<dbReference type="Gene3D" id="2.130.10.130">
    <property type="entry name" value="Integrin alpha, N-terminal"/>
    <property type="match status" value="2"/>
</dbReference>
<evidence type="ECO:0000256" key="12">
    <source>
        <dbReference type="PROSITE-ProRule" id="PRU00803"/>
    </source>
</evidence>
<dbReference type="EC" id="3.1.4.50" evidence="3"/>
<protein>
    <recommendedName>
        <fullName evidence="4">Phosphatidylinositol-glycan-specific phospholipase D</fullName>
        <ecNumber evidence="3">3.1.4.50</ecNumber>
    </recommendedName>
    <alternativeName>
        <fullName evidence="10">Glycosyl-phosphatidylinositol-specific phospholipase D</fullName>
    </alternativeName>
</protein>